<dbReference type="AlphaFoldDB" id="F3QW83"/>
<dbReference type="Pfam" id="PF00535">
    <property type="entry name" value="Glycos_transf_2"/>
    <property type="match status" value="1"/>
</dbReference>
<dbReference type="InterPro" id="IPR029044">
    <property type="entry name" value="Nucleotide-diphossugar_trans"/>
</dbReference>
<evidence type="ECO:0000313" key="4">
    <source>
        <dbReference type="EMBL" id="EGG52189.1"/>
    </source>
</evidence>
<dbReference type="STRING" id="762982.HMPREF9442_02465"/>
<dbReference type="SUPFAM" id="SSF53448">
    <property type="entry name" value="Nucleotide-diphospho-sugar transferases"/>
    <property type="match status" value="1"/>
</dbReference>
<evidence type="ECO:0000256" key="1">
    <source>
        <dbReference type="ARBA" id="ARBA00022676"/>
    </source>
</evidence>
<dbReference type="eggNOG" id="COG1216">
    <property type="taxonomic scope" value="Bacteria"/>
</dbReference>
<accession>F3QW83</accession>
<reference evidence="4 5" key="1">
    <citation type="submission" date="2011-02" db="EMBL/GenBank/DDBJ databases">
        <authorList>
            <person name="Weinstock G."/>
            <person name="Sodergren E."/>
            <person name="Clifton S."/>
            <person name="Fulton L."/>
            <person name="Fulton B."/>
            <person name="Courtney L."/>
            <person name="Fronick C."/>
            <person name="Harrison M."/>
            <person name="Strong C."/>
            <person name="Farmer C."/>
            <person name="Delahaunty K."/>
            <person name="Markovic C."/>
            <person name="Hall O."/>
            <person name="Minx P."/>
            <person name="Tomlinson C."/>
            <person name="Mitreva M."/>
            <person name="Hou S."/>
            <person name="Chen J."/>
            <person name="Wollam A."/>
            <person name="Pepin K.H."/>
            <person name="Johnson M."/>
            <person name="Bhonagiri V."/>
            <person name="Zhang X."/>
            <person name="Suruliraj S."/>
            <person name="Warren W."/>
            <person name="Chinwalla A."/>
            <person name="Mardis E.R."/>
            <person name="Wilson R.K."/>
        </authorList>
    </citation>
    <scope>NUCLEOTIDE SEQUENCE [LARGE SCALE GENOMIC DNA]</scope>
    <source>
        <strain evidence="4 5">YIT 11841</strain>
    </source>
</reference>
<dbReference type="CDD" id="cd00761">
    <property type="entry name" value="Glyco_tranf_GTA_type"/>
    <property type="match status" value="1"/>
</dbReference>
<feature type="domain" description="Glycosyltransferase 2-like" evidence="3">
    <location>
        <begin position="7"/>
        <end position="145"/>
    </location>
</feature>
<dbReference type="GO" id="GO:0016758">
    <property type="term" value="F:hexosyltransferase activity"/>
    <property type="evidence" value="ECO:0007669"/>
    <property type="project" value="UniProtKB-ARBA"/>
</dbReference>
<dbReference type="InterPro" id="IPR001173">
    <property type="entry name" value="Glyco_trans_2-like"/>
</dbReference>
<dbReference type="OrthoDB" id="6307329at2"/>
<proteinExistence type="predicted"/>
<gene>
    <name evidence="4" type="ORF">HMPREF9442_02465</name>
</gene>
<evidence type="ECO:0000313" key="5">
    <source>
        <dbReference type="Proteomes" id="UP000005546"/>
    </source>
</evidence>
<dbReference type="Proteomes" id="UP000005546">
    <property type="component" value="Unassembled WGS sequence"/>
</dbReference>
<comment type="caution">
    <text evidence="4">The sequence shown here is derived from an EMBL/GenBank/DDBJ whole genome shotgun (WGS) entry which is preliminary data.</text>
</comment>
<dbReference type="PANTHER" id="PTHR22916:SF51">
    <property type="entry name" value="GLYCOSYLTRANSFERASE EPSH-RELATED"/>
    <property type="match status" value="1"/>
</dbReference>
<evidence type="ECO:0000256" key="2">
    <source>
        <dbReference type="ARBA" id="ARBA00022679"/>
    </source>
</evidence>
<dbReference type="RefSeq" id="WP_008628410.1">
    <property type="nucleotide sequence ID" value="NZ_GL883868.1"/>
</dbReference>
<keyword evidence="1" id="KW-0328">Glycosyltransferase</keyword>
<keyword evidence="5" id="KW-1185">Reference proteome</keyword>
<evidence type="ECO:0000259" key="3">
    <source>
        <dbReference type="Pfam" id="PF00535"/>
    </source>
</evidence>
<organism evidence="4 5">
    <name type="scientific">Paraprevotella xylaniphila YIT 11841</name>
    <dbReference type="NCBI Taxonomy" id="762982"/>
    <lineage>
        <taxon>Bacteria</taxon>
        <taxon>Pseudomonadati</taxon>
        <taxon>Bacteroidota</taxon>
        <taxon>Bacteroidia</taxon>
        <taxon>Bacteroidales</taxon>
        <taxon>Prevotellaceae</taxon>
        <taxon>Paraprevotella</taxon>
    </lineage>
</organism>
<dbReference type="HOGENOM" id="CLU_025996_25_0_10"/>
<dbReference type="Gene3D" id="3.90.550.10">
    <property type="entry name" value="Spore Coat Polysaccharide Biosynthesis Protein SpsA, Chain A"/>
    <property type="match status" value="1"/>
</dbReference>
<name>F3QW83_9BACT</name>
<sequence length="347" mass="41500">MNKAKISLIVPCYGVERYLDACMNSLVEQTLEDIEIILVDDVSPDRVPEMCDKWASKDHRIKVIHKKTNEGLGYARNSGLDIATGEYVAFIDSDDYVDNKMYEMLYNEAKTKRLDACWCNYRYDLGGKFAESREIKETFTKETADEVKEYMMDMIGPLPEYPSDVKYLVSAWRAIYSRQIIEENDIRFESERDNGSEDIPFNMDFLMHATRIGYIPFVGYNYRYNPLSLSRNYTHAKFTTYCHLFDEVKERFEHCLPENQYKLHYQRFIFYFFRNIIKYEAVKDIGGKKYQNIRMRCDDKRMKDIYSDYPYHRLPLKQRVFFFCMKHRITMALYAMCILENKIRKNV</sequence>
<dbReference type="PANTHER" id="PTHR22916">
    <property type="entry name" value="GLYCOSYLTRANSFERASE"/>
    <property type="match status" value="1"/>
</dbReference>
<dbReference type="EMBL" id="AFBR01000070">
    <property type="protein sequence ID" value="EGG52189.1"/>
    <property type="molecule type" value="Genomic_DNA"/>
</dbReference>
<keyword evidence="2 4" id="KW-0808">Transferase</keyword>
<protein>
    <submittedName>
        <fullName evidence="4">Glycosyltransferase, group 2 family protein</fullName>
    </submittedName>
</protein>